<organism evidence="1">
    <name type="scientific">Sesamum latifolium</name>
    <dbReference type="NCBI Taxonomy" id="2727402"/>
    <lineage>
        <taxon>Eukaryota</taxon>
        <taxon>Viridiplantae</taxon>
        <taxon>Streptophyta</taxon>
        <taxon>Embryophyta</taxon>
        <taxon>Tracheophyta</taxon>
        <taxon>Spermatophyta</taxon>
        <taxon>Magnoliopsida</taxon>
        <taxon>eudicotyledons</taxon>
        <taxon>Gunneridae</taxon>
        <taxon>Pentapetalae</taxon>
        <taxon>asterids</taxon>
        <taxon>lamiids</taxon>
        <taxon>Lamiales</taxon>
        <taxon>Pedaliaceae</taxon>
        <taxon>Sesamum</taxon>
    </lineage>
</organism>
<evidence type="ECO:0000313" key="1">
    <source>
        <dbReference type="EMBL" id="KAL0461148.1"/>
    </source>
</evidence>
<comment type="caution">
    <text evidence="1">The sequence shown here is derived from an EMBL/GenBank/DDBJ whole genome shotgun (WGS) entry which is preliminary data.</text>
</comment>
<protein>
    <submittedName>
        <fullName evidence="1">Uncharacterized protein</fullName>
    </submittedName>
</protein>
<dbReference type="EMBL" id="JACGWN010000001">
    <property type="protein sequence ID" value="KAL0461148.1"/>
    <property type="molecule type" value="Genomic_DNA"/>
</dbReference>
<feature type="non-terminal residue" evidence="1">
    <location>
        <position position="1"/>
    </location>
</feature>
<gene>
    <name evidence="1" type="ORF">Slati_0002400</name>
</gene>
<sequence length="87" mass="9553">NGERSLARRSPGREYARSLAASSLVVRSPGRLLMARWSRAHQVVGCWLAGRARQIAGFRLAGRELVRSVDQQSVRAVGGSLPWGRKV</sequence>
<accession>A0AAW2Y5S8</accession>
<name>A0AAW2Y5S8_9LAMI</name>
<reference evidence="1" key="2">
    <citation type="journal article" date="2024" name="Plant">
        <title>Genomic evolution and insights into agronomic trait innovations of Sesamum species.</title>
        <authorList>
            <person name="Miao H."/>
            <person name="Wang L."/>
            <person name="Qu L."/>
            <person name="Liu H."/>
            <person name="Sun Y."/>
            <person name="Le M."/>
            <person name="Wang Q."/>
            <person name="Wei S."/>
            <person name="Zheng Y."/>
            <person name="Lin W."/>
            <person name="Duan Y."/>
            <person name="Cao H."/>
            <person name="Xiong S."/>
            <person name="Wang X."/>
            <person name="Wei L."/>
            <person name="Li C."/>
            <person name="Ma Q."/>
            <person name="Ju M."/>
            <person name="Zhao R."/>
            <person name="Li G."/>
            <person name="Mu C."/>
            <person name="Tian Q."/>
            <person name="Mei H."/>
            <person name="Zhang T."/>
            <person name="Gao T."/>
            <person name="Zhang H."/>
        </authorList>
    </citation>
    <scope>NUCLEOTIDE SEQUENCE</scope>
    <source>
        <strain evidence="1">KEN1</strain>
    </source>
</reference>
<proteinExistence type="predicted"/>
<dbReference type="AlphaFoldDB" id="A0AAW2Y5S8"/>
<reference evidence="1" key="1">
    <citation type="submission" date="2020-06" db="EMBL/GenBank/DDBJ databases">
        <authorList>
            <person name="Li T."/>
            <person name="Hu X."/>
            <person name="Zhang T."/>
            <person name="Song X."/>
            <person name="Zhang H."/>
            <person name="Dai N."/>
            <person name="Sheng W."/>
            <person name="Hou X."/>
            <person name="Wei L."/>
        </authorList>
    </citation>
    <scope>NUCLEOTIDE SEQUENCE</scope>
    <source>
        <strain evidence="1">KEN1</strain>
        <tissue evidence="1">Leaf</tissue>
    </source>
</reference>